<evidence type="ECO:0000256" key="1">
    <source>
        <dbReference type="SAM" id="MobiDB-lite"/>
    </source>
</evidence>
<evidence type="ECO:0000313" key="3">
    <source>
        <dbReference type="Proteomes" id="UP000233551"/>
    </source>
</evidence>
<reference evidence="2 3" key="1">
    <citation type="submission" date="2017-11" db="EMBL/GenBank/DDBJ databases">
        <title>De-novo sequencing of pomegranate (Punica granatum L.) genome.</title>
        <authorList>
            <person name="Akparov Z."/>
            <person name="Amiraslanov A."/>
            <person name="Hajiyeva S."/>
            <person name="Abbasov M."/>
            <person name="Kaur K."/>
            <person name="Hamwieh A."/>
            <person name="Solovyev V."/>
            <person name="Salamov A."/>
            <person name="Braich B."/>
            <person name="Kosarev P."/>
            <person name="Mahmoud A."/>
            <person name="Hajiyev E."/>
            <person name="Babayeva S."/>
            <person name="Izzatullayeva V."/>
            <person name="Mammadov A."/>
            <person name="Mammadov A."/>
            <person name="Sharifova S."/>
            <person name="Ojaghi J."/>
            <person name="Eynullazada K."/>
            <person name="Bayramov B."/>
            <person name="Abdulazimova A."/>
            <person name="Shahmuradov I."/>
        </authorList>
    </citation>
    <scope>NUCLEOTIDE SEQUENCE [LARGE SCALE GENOMIC DNA]</scope>
    <source>
        <strain evidence="3">cv. AG2017</strain>
        <tissue evidence="2">Leaf</tissue>
    </source>
</reference>
<comment type="caution">
    <text evidence="2">The sequence shown here is derived from an EMBL/GenBank/DDBJ whole genome shotgun (WGS) entry which is preliminary data.</text>
</comment>
<protein>
    <submittedName>
        <fullName evidence="2">Uncharacterized protein</fullName>
    </submittedName>
</protein>
<dbReference type="Proteomes" id="UP000233551">
    <property type="component" value="Unassembled WGS sequence"/>
</dbReference>
<name>A0A2I0JAV9_PUNGR</name>
<sequence>MGSMVTLAREKDGHCAHPNFNLVGVRNARAYETQLGSVHLPRDARRTHVRRSRHLSFYDPKVESHSSNRSDRFPTRTETASVRAYSSLSSDRST</sequence>
<evidence type="ECO:0000313" key="2">
    <source>
        <dbReference type="EMBL" id="PKI53382.1"/>
    </source>
</evidence>
<gene>
    <name evidence="2" type="ORF">CRG98_026222</name>
</gene>
<dbReference type="EMBL" id="PGOL01001859">
    <property type="protein sequence ID" value="PKI53382.1"/>
    <property type="molecule type" value="Genomic_DNA"/>
</dbReference>
<dbReference type="AlphaFoldDB" id="A0A2I0JAV9"/>
<accession>A0A2I0JAV9</accession>
<organism evidence="2 3">
    <name type="scientific">Punica granatum</name>
    <name type="common">Pomegranate</name>
    <dbReference type="NCBI Taxonomy" id="22663"/>
    <lineage>
        <taxon>Eukaryota</taxon>
        <taxon>Viridiplantae</taxon>
        <taxon>Streptophyta</taxon>
        <taxon>Embryophyta</taxon>
        <taxon>Tracheophyta</taxon>
        <taxon>Spermatophyta</taxon>
        <taxon>Magnoliopsida</taxon>
        <taxon>eudicotyledons</taxon>
        <taxon>Gunneridae</taxon>
        <taxon>Pentapetalae</taxon>
        <taxon>rosids</taxon>
        <taxon>malvids</taxon>
        <taxon>Myrtales</taxon>
        <taxon>Lythraceae</taxon>
        <taxon>Punica</taxon>
    </lineage>
</organism>
<feature type="compositionally biased region" description="Basic and acidic residues" evidence="1">
    <location>
        <begin position="60"/>
        <end position="75"/>
    </location>
</feature>
<feature type="region of interest" description="Disordered" evidence="1">
    <location>
        <begin position="60"/>
        <end position="94"/>
    </location>
</feature>
<proteinExistence type="predicted"/>
<keyword evidence="3" id="KW-1185">Reference proteome</keyword>
<feature type="compositionally biased region" description="Polar residues" evidence="1">
    <location>
        <begin position="76"/>
        <end position="94"/>
    </location>
</feature>